<organism evidence="6 7">
    <name type="scientific">candidate division WWE3 bacterium GW2011_GWF1_42_14</name>
    <dbReference type="NCBI Taxonomy" id="1619138"/>
    <lineage>
        <taxon>Bacteria</taxon>
        <taxon>Katanobacteria</taxon>
    </lineage>
</organism>
<reference evidence="6 7" key="1">
    <citation type="journal article" date="2015" name="Nature">
        <title>rRNA introns, odd ribosomes, and small enigmatic genomes across a large radiation of phyla.</title>
        <authorList>
            <person name="Brown C.T."/>
            <person name="Hug L.A."/>
            <person name="Thomas B.C."/>
            <person name="Sharon I."/>
            <person name="Castelle C.J."/>
            <person name="Singh A."/>
            <person name="Wilkins M.J."/>
            <person name="Williams K.H."/>
            <person name="Banfield J.F."/>
        </authorList>
    </citation>
    <scope>NUCLEOTIDE SEQUENCE [LARGE SCALE GENOMIC DNA]</scope>
</reference>
<feature type="coiled-coil region" evidence="4">
    <location>
        <begin position="130"/>
        <end position="157"/>
    </location>
</feature>
<comment type="similarity">
    <text evidence="2">Belongs to the membrane fusion protein (MFP) (TC 8.A.1) family.</text>
</comment>
<dbReference type="Gene3D" id="2.40.30.170">
    <property type="match status" value="1"/>
</dbReference>
<name>A0A0G0YLR5_UNCKA</name>
<accession>A0A0G0YLR5</accession>
<comment type="caution">
    <text evidence="6">The sequence shown here is derived from an EMBL/GenBank/DDBJ whole genome shotgun (WGS) entry which is preliminary data.</text>
</comment>
<feature type="domain" description="YknX-like beta-barrel" evidence="5">
    <location>
        <begin position="199"/>
        <end position="272"/>
    </location>
</feature>
<dbReference type="AlphaFoldDB" id="A0A0G0YLR5"/>
<dbReference type="Gene3D" id="2.40.50.100">
    <property type="match status" value="1"/>
</dbReference>
<dbReference type="InterPro" id="IPR058636">
    <property type="entry name" value="Beta-barrel_YknX"/>
</dbReference>
<sequence length="337" mass="37504">MKEKINIKNALIVIGLLSVGAVIFFTKVKKSGEENYYTVEKKDVNLVIESRGYVESKENAQLYFKFVDKITEVYVDEGDWVRKGDPLVALSSSSTNLDIKYAKDSRDMALLDKDLFVENYQNDVDDVGGSDEYEIQLKTYQEKASRAEALYQKALLNTSDTVLRAPFDGNVSKVMVEKGELSSLTRPAIEIQNIDNLGVYANVSEVDVEYVNVDDKVEIVFDAFSDKVYTGKVTKINPAAQIIQGIAYYRITVVPDTVPETLKVGMNADIDIHAESKKDVVALPLYIIDDLQAESGKVTVMTDGGTKDVDVKLGLRSYTEAEIVEGVLEGDKIIYLQ</sequence>
<dbReference type="SUPFAM" id="SSF111369">
    <property type="entry name" value="HlyD-like secretion proteins"/>
    <property type="match status" value="1"/>
</dbReference>
<evidence type="ECO:0000256" key="4">
    <source>
        <dbReference type="SAM" id="Coils"/>
    </source>
</evidence>
<gene>
    <name evidence="6" type="ORF">UV00_C0012G0016</name>
</gene>
<evidence type="ECO:0000313" key="6">
    <source>
        <dbReference type="EMBL" id="KKS37717.1"/>
    </source>
</evidence>
<evidence type="ECO:0000256" key="3">
    <source>
        <dbReference type="ARBA" id="ARBA00023054"/>
    </source>
</evidence>
<comment type="subcellular location">
    <subcellularLocation>
        <location evidence="1">Cell envelope</location>
    </subcellularLocation>
</comment>
<dbReference type="Pfam" id="PF25990">
    <property type="entry name" value="Beta-barrel_YknX"/>
    <property type="match status" value="1"/>
</dbReference>
<dbReference type="NCBIfam" id="TIGR01730">
    <property type="entry name" value="RND_mfp"/>
    <property type="match status" value="1"/>
</dbReference>
<dbReference type="InterPro" id="IPR006143">
    <property type="entry name" value="RND_pump_MFP"/>
</dbReference>
<dbReference type="GO" id="GO:0022857">
    <property type="term" value="F:transmembrane transporter activity"/>
    <property type="evidence" value="ECO:0007669"/>
    <property type="project" value="InterPro"/>
</dbReference>
<dbReference type="PANTHER" id="PTHR32347">
    <property type="entry name" value="EFFLUX SYSTEM COMPONENT YKNX-RELATED"/>
    <property type="match status" value="1"/>
</dbReference>
<dbReference type="Proteomes" id="UP000033847">
    <property type="component" value="Unassembled WGS sequence"/>
</dbReference>
<dbReference type="GO" id="GO:0016020">
    <property type="term" value="C:membrane"/>
    <property type="evidence" value="ECO:0007669"/>
    <property type="project" value="InterPro"/>
</dbReference>
<evidence type="ECO:0000256" key="2">
    <source>
        <dbReference type="ARBA" id="ARBA00009477"/>
    </source>
</evidence>
<evidence type="ECO:0000256" key="1">
    <source>
        <dbReference type="ARBA" id="ARBA00004196"/>
    </source>
</evidence>
<proteinExistence type="inferred from homology"/>
<dbReference type="EMBL" id="LCCU01000012">
    <property type="protein sequence ID" value="KKS37717.1"/>
    <property type="molecule type" value="Genomic_DNA"/>
</dbReference>
<dbReference type="InterPro" id="IPR050465">
    <property type="entry name" value="UPF0194_transport"/>
</dbReference>
<dbReference type="GO" id="GO:0030313">
    <property type="term" value="C:cell envelope"/>
    <property type="evidence" value="ECO:0007669"/>
    <property type="project" value="UniProtKB-SubCell"/>
</dbReference>
<keyword evidence="3 4" id="KW-0175">Coiled coil</keyword>
<evidence type="ECO:0000313" key="7">
    <source>
        <dbReference type="Proteomes" id="UP000033847"/>
    </source>
</evidence>
<evidence type="ECO:0000259" key="5">
    <source>
        <dbReference type="Pfam" id="PF25990"/>
    </source>
</evidence>
<protein>
    <submittedName>
        <fullName evidence="6">Efflux transporter, RND family, MFP subunit</fullName>
    </submittedName>
</protein>